<dbReference type="GO" id="GO:0016787">
    <property type="term" value="F:hydrolase activity"/>
    <property type="evidence" value="ECO:0007669"/>
    <property type="project" value="UniProtKB-KW"/>
</dbReference>
<dbReference type="Gene3D" id="3.40.50.1820">
    <property type="entry name" value="alpha/beta hydrolase"/>
    <property type="match status" value="1"/>
</dbReference>
<feature type="transmembrane region" description="Helical" evidence="6">
    <location>
        <begin position="244"/>
        <end position="265"/>
    </location>
</feature>
<feature type="transmembrane region" description="Helical" evidence="6">
    <location>
        <begin position="309"/>
        <end position="328"/>
    </location>
</feature>
<evidence type="ECO:0000313" key="8">
    <source>
        <dbReference type="EMBL" id="QEU89711.1"/>
    </source>
</evidence>
<dbReference type="OrthoDB" id="9812774at2"/>
<dbReference type="PROSITE" id="PS50850">
    <property type="entry name" value="MFS"/>
    <property type="match status" value="1"/>
</dbReference>
<feature type="domain" description="Major facilitator superfamily (MFS) profile" evidence="7">
    <location>
        <begin position="33"/>
        <end position="423"/>
    </location>
</feature>
<sequence length="773" mass="81778">MVRHATSIRKDLCFYYAGPPGLKQRLLLFDGGRVLNRSVSFFLAGAVGAATLTAASAPSPLYPVYQRQWDLSTFTLTVVFAVYVFALLAALLTVGSISDRVGRRPVACGALVLLALGMLLFAVATGVGGLMAARIVQGLAVGTAAGATTALIMESAPNPRLGSTVSSAVPSLGIAIGAVLAGALVEFAPLPRQLVFWILAVVYLVLAALVWLVPEKARSDAPTRETMWRSLLPSAQLPRATRPVFVALLPSISATWALGGLYLSLGSSILTTVLDVHSHFAVGVILGVFFVAGTAGTVASAFAPPRHRAWFGLGPLAIGVLVTIAAMPTGVLPLYVIGSLIAGFGFGATFRSAVHALGEAAPSTRRGQVFATMYIVSYLAFSVPALAAGLAVERFGLEPTAVVYGAVDIALVLFALVAGTAHARRRDGEDDVRRDIAPPLVARGFGTPRHTTHYLESGPADGPLMFFLHGWPGIGLLWRAQMEAFAADGWHCVAPDLRGYGESSAPADTDAYTVEEVVMDLTELHEHLGGTTAVWIGHDWGSVVAGAVAAHEPERCRGVVLTSWAYYPTANGLATLVPLVDRQLYPADRYPDGQWDYYRYYTTHFEAAVADLDAAPAATLASVYQPGSPAAIGAISPTATVTRDGGRFGAAHHAPPTPADPALWPPADFDTLVQAFATHGFRPPSAWYTNDDANIAYARKAPDGGRLTQPVLFVNGEWDAICNISGNRQGDPMRAACADLTVARVPAGHWLPLESKAQHIEAIRTWLRSKDLR</sequence>
<keyword evidence="9" id="KW-1185">Reference proteome</keyword>
<name>A0A5J6G7F8_STRKN</name>
<dbReference type="SUPFAM" id="SSF53474">
    <property type="entry name" value="alpha/beta-Hydrolases"/>
    <property type="match status" value="1"/>
</dbReference>
<dbReference type="PRINTS" id="PR00412">
    <property type="entry name" value="EPOXHYDRLASE"/>
</dbReference>
<dbReference type="InterPro" id="IPR000073">
    <property type="entry name" value="AB_hydrolase_1"/>
</dbReference>
<dbReference type="InterPro" id="IPR020846">
    <property type="entry name" value="MFS_dom"/>
</dbReference>
<feature type="transmembrane region" description="Helical" evidence="6">
    <location>
        <begin position="135"/>
        <end position="153"/>
    </location>
</feature>
<dbReference type="Pfam" id="PF07690">
    <property type="entry name" value="MFS_1"/>
    <property type="match status" value="1"/>
</dbReference>
<comment type="subcellular location">
    <subcellularLocation>
        <location evidence="1">Cell membrane</location>
        <topology evidence="1">Multi-pass membrane protein</topology>
    </subcellularLocation>
</comment>
<keyword evidence="4 6" id="KW-1133">Transmembrane helix</keyword>
<keyword evidence="2 6" id="KW-0812">Transmembrane</keyword>
<feature type="transmembrane region" description="Helical" evidence="6">
    <location>
        <begin position="34"/>
        <end position="54"/>
    </location>
</feature>
<evidence type="ECO:0000313" key="9">
    <source>
        <dbReference type="Proteomes" id="UP000325529"/>
    </source>
</evidence>
<proteinExistence type="predicted"/>
<feature type="transmembrane region" description="Helical" evidence="6">
    <location>
        <begin position="165"/>
        <end position="188"/>
    </location>
</feature>
<dbReference type="Gene3D" id="1.20.1250.20">
    <property type="entry name" value="MFS general substrate transporter like domains"/>
    <property type="match status" value="1"/>
</dbReference>
<dbReference type="GO" id="GO:0022857">
    <property type="term" value="F:transmembrane transporter activity"/>
    <property type="evidence" value="ECO:0007669"/>
    <property type="project" value="InterPro"/>
</dbReference>
<gene>
    <name evidence="8" type="ORF">CP970_00960</name>
</gene>
<dbReference type="InterPro" id="IPR029058">
    <property type="entry name" value="AB_hydrolase_fold"/>
</dbReference>
<accession>A0A5J6G7F8</accession>
<feature type="transmembrane region" description="Helical" evidence="6">
    <location>
        <begin position="334"/>
        <end position="357"/>
    </location>
</feature>
<evidence type="ECO:0000256" key="3">
    <source>
        <dbReference type="ARBA" id="ARBA00022801"/>
    </source>
</evidence>
<feature type="transmembrane region" description="Helical" evidence="6">
    <location>
        <begin position="402"/>
        <end position="423"/>
    </location>
</feature>
<feature type="transmembrane region" description="Helical" evidence="6">
    <location>
        <begin position="74"/>
        <end position="94"/>
    </location>
</feature>
<keyword evidence="3" id="KW-0378">Hydrolase</keyword>
<evidence type="ECO:0000256" key="5">
    <source>
        <dbReference type="ARBA" id="ARBA00023136"/>
    </source>
</evidence>
<feature type="transmembrane region" description="Helical" evidence="6">
    <location>
        <begin position="106"/>
        <end position="129"/>
    </location>
</feature>
<feature type="transmembrane region" description="Helical" evidence="6">
    <location>
        <begin position="369"/>
        <end position="390"/>
    </location>
</feature>
<dbReference type="PANTHER" id="PTHR43329">
    <property type="entry name" value="EPOXIDE HYDROLASE"/>
    <property type="match status" value="1"/>
</dbReference>
<reference evidence="8 9" key="1">
    <citation type="submission" date="2017-09" db="EMBL/GenBank/DDBJ databases">
        <authorList>
            <person name="Lee N."/>
            <person name="Cho B.-K."/>
        </authorList>
    </citation>
    <scope>NUCLEOTIDE SEQUENCE [LARGE SCALE GENOMIC DNA]</scope>
    <source>
        <strain evidence="8 9">ATCC 12853</strain>
    </source>
</reference>
<evidence type="ECO:0000256" key="4">
    <source>
        <dbReference type="ARBA" id="ARBA00022989"/>
    </source>
</evidence>
<evidence type="ECO:0000256" key="2">
    <source>
        <dbReference type="ARBA" id="ARBA00022692"/>
    </source>
</evidence>
<organism evidence="8 9">
    <name type="scientific">Streptomyces kanamyceticus</name>
    <dbReference type="NCBI Taxonomy" id="1967"/>
    <lineage>
        <taxon>Bacteria</taxon>
        <taxon>Bacillati</taxon>
        <taxon>Actinomycetota</taxon>
        <taxon>Actinomycetes</taxon>
        <taxon>Kitasatosporales</taxon>
        <taxon>Streptomycetaceae</taxon>
        <taxon>Streptomyces</taxon>
    </lineage>
</organism>
<dbReference type="SUPFAM" id="SSF103473">
    <property type="entry name" value="MFS general substrate transporter"/>
    <property type="match status" value="1"/>
</dbReference>
<evidence type="ECO:0000256" key="6">
    <source>
        <dbReference type="SAM" id="Phobius"/>
    </source>
</evidence>
<evidence type="ECO:0000259" key="7">
    <source>
        <dbReference type="PROSITE" id="PS50850"/>
    </source>
</evidence>
<dbReference type="Pfam" id="PF00561">
    <property type="entry name" value="Abhydrolase_1"/>
    <property type="match status" value="1"/>
</dbReference>
<feature type="transmembrane region" description="Helical" evidence="6">
    <location>
        <begin position="280"/>
        <end position="302"/>
    </location>
</feature>
<keyword evidence="5 6" id="KW-0472">Membrane</keyword>
<dbReference type="InterPro" id="IPR036259">
    <property type="entry name" value="MFS_trans_sf"/>
</dbReference>
<feature type="transmembrane region" description="Helical" evidence="6">
    <location>
        <begin position="194"/>
        <end position="214"/>
    </location>
</feature>
<dbReference type="InterPro" id="IPR011701">
    <property type="entry name" value="MFS"/>
</dbReference>
<dbReference type="Proteomes" id="UP000325529">
    <property type="component" value="Chromosome"/>
</dbReference>
<dbReference type="EMBL" id="CP023699">
    <property type="protein sequence ID" value="QEU89711.1"/>
    <property type="molecule type" value="Genomic_DNA"/>
</dbReference>
<protein>
    <submittedName>
        <fullName evidence="8">MFS transporter</fullName>
    </submittedName>
</protein>
<evidence type="ECO:0000256" key="1">
    <source>
        <dbReference type="ARBA" id="ARBA00004651"/>
    </source>
</evidence>
<dbReference type="GO" id="GO:0005886">
    <property type="term" value="C:plasma membrane"/>
    <property type="evidence" value="ECO:0007669"/>
    <property type="project" value="UniProtKB-SubCell"/>
</dbReference>
<dbReference type="KEGG" id="ska:CP970_00960"/>
<dbReference type="InterPro" id="IPR000639">
    <property type="entry name" value="Epox_hydrolase-like"/>
</dbReference>
<dbReference type="AlphaFoldDB" id="A0A5J6G7F8"/>